<keyword evidence="4" id="KW-1185">Reference proteome</keyword>
<dbReference type="PROSITE" id="PS50181">
    <property type="entry name" value="FBOX"/>
    <property type="match status" value="1"/>
</dbReference>
<protein>
    <recommendedName>
        <fullName evidence="2">F-box domain-containing protein</fullName>
    </recommendedName>
</protein>
<gene>
    <name evidence="3" type="ORF">QYE76_053563</name>
</gene>
<name>A0AAD8SWK9_LOLMU</name>
<dbReference type="AlphaFoldDB" id="A0AAD8SWK9"/>
<proteinExistence type="predicted"/>
<sequence>MADHILQIVYPCLPESPFPALDPDFDKPSYSSDAAGGGGEDRVSSLPDDLLRNIFSRLRVKDAGRAAATSPRWRDI</sequence>
<feature type="domain" description="F-box" evidence="2">
    <location>
        <begin position="40"/>
        <end position="76"/>
    </location>
</feature>
<evidence type="ECO:0000256" key="1">
    <source>
        <dbReference type="SAM" id="MobiDB-lite"/>
    </source>
</evidence>
<organism evidence="3 4">
    <name type="scientific">Lolium multiflorum</name>
    <name type="common">Italian ryegrass</name>
    <name type="synonym">Lolium perenne subsp. multiflorum</name>
    <dbReference type="NCBI Taxonomy" id="4521"/>
    <lineage>
        <taxon>Eukaryota</taxon>
        <taxon>Viridiplantae</taxon>
        <taxon>Streptophyta</taxon>
        <taxon>Embryophyta</taxon>
        <taxon>Tracheophyta</taxon>
        <taxon>Spermatophyta</taxon>
        <taxon>Magnoliopsida</taxon>
        <taxon>Liliopsida</taxon>
        <taxon>Poales</taxon>
        <taxon>Poaceae</taxon>
        <taxon>BOP clade</taxon>
        <taxon>Pooideae</taxon>
        <taxon>Poodae</taxon>
        <taxon>Poeae</taxon>
        <taxon>Poeae Chloroplast Group 2 (Poeae type)</taxon>
        <taxon>Loliodinae</taxon>
        <taxon>Loliinae</taxon>
        <taxon>Lolium</taxon>
    </lineage>
</organism>
<accession>A0AAD8SWK9</accession>
<dbReference type="InterPro" id="IPR001810">
    <property type="entry name" value="F-box_dom"/>
</dbReference>
<reference evidence="3" key="1">
    <citation type="submission" date="2023-07" db="EMBL/GenBank/DDBJ databases">
        <title>A chromosome-level genome assembly of Lolium multiflorum.</title>
        <authorList>
            <person name="Chen Y."/>
            <person name="Copetti D."/>
            <person name="Kolliker R."/>
            <person name="Studer B."/>
        </authorList>
    </citation>
    <scope>NUCLEOTIDE SEQUENCE</scope>
    <source>
        <strain evidence="3">02402/16</strain>
        <tissue evidence="3">Leaf</tissue>
    </source>
</reference>
<feature type="region of interest" description="Disordered" evidence="1">
    <location>
        <begin position="20"/>
        <end position="44"/>
    </location>
</feature>
<dbReference type="SUPFAM" id="SSF81383">
    <property type="entry name" value="F-box domain"/>
    <property type="match status" value="1"/>
</dbReference>
<evidence type="ECO:0000259" key="2">
    <source>
        <dbReference type="PROSITE" id="PS50181"/>
    </source>
</evidence>
<evidence type="ECO:0000313" key="4">
    <source>
        <dbReference type="Proteomes" id="UP001231189"/>
    </source>
</evidence>
<comment type="caution">
    <text evidence="3">The sequence shown here is derived from an EMBL/GenBank/DDBJ whole genome shotgun (WGS) entry which is preliminary data.</text>
</comment>
<dbReference type="Pfam" id="PF00646">
    <property type="entry name" value="F-box"/>
    <property type="match status" value="1"/>
</dbReference>
<dbReference type="Proteomes" id="UP001231189">
    <property type="component" value="Unassembled WGS sequence"/>
</dbReference>
<dbReference type="CDD" id="cd09917">
    <property type="entry name" value="F-box_SF"/>
    <property type="match status" value="1"/>
</dbReference>
<dbReference type="Gene3D" id="1.20.1280.50">
    <property type="match status" value="1"/>
</dbReference>
<dbReference type="InterPro" id="IPR036047">
    <property type="entry name" value="F-box-like_dom_sf"/>
</dbReference>
<dbReference type="EMBL" id="JAUUTY010000003">
    <property type="protein sequence ID" value="KAK1665404.1"/>
    <property type="molecule type" value="Genomic_DNA"/>
</dbReference>
<evidence type="ECO:0000313" key="3">
    <source>
        <dbReference type="EMBL" id="KAK1665404.1"/>
    </source>
</evidence>